<reference evidence="12" key="1">
    <citation type="submission" date="2011-08" db="EMBL/GenBank/DDBJ databases">
        <title>The draft genome of Latimeria chalumnae.</title>
        <authorList>
            <person name="Di Palma F."/>
            <person name="Alfoldi J."/>
            <person name="Johnson J."/>
            <person name="Berlin A."/>
            <person name="Gnerre S."/>
            <person name="Jaffe D."/>
            <person name="MacCallum I."/>
            <person name="Young S."/>
            <person name="Walker B.J."/>
            <person name="Lander E."/>
            <person name="Lindblad-Toh K."/>
        </authorList>
    </citation>
    <scope>NUCLEOTIDE SEQUENCE [LARGE SCALE GENOMIC DNA]</scope>
    <source>
        <strain evidence="12">Wild caught</strain>
    </source>
</reference>
<dbReference type="eggNOG" id="KOG4092">
    <property type="taxonomic scope" value="Eukaryota"/>
</dbReference>
<keyword evidence="3" id="KW-0813">Transport</keyword>
<reference evidence="11" key="3">
    <citation type="submission" date="2025-09" db="UniProtKB">
        <authorList>
            <consortium name="Ensembl"/>
        </authorList>
    </citation>
    <scope>IDENTIFICATION</scope>
</reference>
<dbReference type="GeneTree" id="ENSGT00940000165557"/>
<evidence type="ECO:0000256" key="7">
    <source>
        <dbReference type="ARBA" id="ARBA00023128"/>
    </source>
</evidence>
<dbReference type="InterPro" id="IPR019344">
    <property type="entry name" value="F1F0-ATPsyn_F_prd"/>
</dbReference>
<dbReference type="GO" id="GO:0046933">
    <property type="term" value="F:proton-transporting ATP synthase activity, rotational mechanism"/>
    <property type="evidence" value="ECO:0007669"/>
    <property type="project" value="TreeGrafter"/>
</dbReference>
<accession>H3BGL2</accession>
<dbReference type="GO" id="GO:0045259">
    <property type="term" value="C:proton-transporting ATP synthase complex"/>
    <property type="evidence" value="ECO:0007669"/>
    <property type="project" value="UniProtKB-KW"/>
</dbReference>
<keyword evidence="5" id="KW-0375">Hydrogen ion transport</keyword>
<sequence>AVNLSVTVPLTQRRMMDVKLGELPAWLGTRDLSPSGVQAAIQAGCRRYYNKYINVKRGGFGGITMLLVGYCVLSYTWNYEHLKHSRWRKYH</sequence>
<keyword evidence="7" id="KW-0496">Mitochondrion</keyword>
<dbReference type="AlphaFoldDB" id="H3BGL2"/>
<organism evidence="11 12">
    <name type="scientific">Latimeria chalumnae</name>
    <name type="common">Coelacanth</name>
    <dbReference type="NCBI Taxonomy" id="7897"/>
    <lineage>
        <taxon>Eukaryota</taxon>
        <taxon>Metazoa</taxon>
        <taxon>Chordata</taxon>
        <taxon>Craniata</taxon>
        <taxon>Vertebrata</taxon>
        <taxon>Euteleostomi</taxon>
        <taxon>Coelacanthiformes</taxon>
        <taxon>Coelacanthidae</taxon>
        <taxon>Latimeria</taxon>
    </lineage>
</organism>
<comment type="subcellular location">
    <subcellularLocation>
        <location evidence="1">Mitochondrion membrane</location>
    </subcellularLocation>
</comment>
<keyword evidence="10" id="KW-1133">Transmembrane helix</keyword>
<name>H3BGL2_LATCH</name>
<dbReference type="EMBL" id="AFYH01011544">
    <property type="status" value="NOT_ANNOTATED_CDS"/>
    <property type="molecule type" value="Genomic_DNA"/>
</dbReference>
<comment type="similarity">
    <text evidence="2">Belongs to the ATPase F chain family.</text>
</comment>
<dbReference type="Pfam" id="PF10206">
    <property type="entry name" value="WRW"/>
    <property type="match status" value="1"/>
</dbReference>
<dbReference type="Bgee" id="ENSLACG00000018480">
    <property type="expression patterns" value="Expressed in pharyngeal gill and 2 other cell types or tissues"/>
</dbReference>
<dbReference type="FunCoup" id="H3BGL2">
    <property type="interactions" value="1250"/>
</dbReference>
<keyword evidence="12" id="KW-1185">Reference proteome</keyword>
<evidence type="ECO:0000256" key="9">
    <source>
        <dbReference type="ARBA" id="ARBA00023310"/>
    </source>
</evidence>
<dbReference type="Proteomes" id="UP000008672">
    <property type="component" value="Unassembled WGS sequence"/>
</dbReference>
<gene>
    <name evidence="11" type="primary">LOC102349787</name>
</gene>
<feature type="transmembrane region" description="Helical" evidence="10">
    <location>
        <begin position="59"/>
        <end position="79"/>
    </location>
</feature>
<dbReference type="PANTHER" id="PTHR13080">
    <property type="entry name" value="ATP SYNTHASE F CHAIN, MITOCHONDRIAL-RELATED"/>
    <property type="match status" value="1"/>
</dbReference>
<dbReference type="GO" id="GO:0042776">
    <property type="term" value="P:proton motive force-driven mitochondrial ATP synthesis"/>
    <property type="evidence" value="ECO:0007669"/>
    <property type="project" value="TreeGrafter"/>
</dbReference>
<evidence type="ECO:0000256" key="2">
    <source>
        <dbReference type="ARBA" id="ARBA00005895"/>
    </source>
</evidence>
<evidence type="ECO:0000256" key="3">
    <source>
        <dbReference type="ARBA" id="ARBA00022448"/>
    </source>
</evidence>
<protein>
    <submittedName>
        <fullName evidence="11">Uncharacterized protein</fullName>
    </submittedName>
</protein>
<keyword evidence="10" id="KW-0812">Transmembrane</keyword>
<dbReference type="InParanoid" id="H3BGL2"/>
<keyword evidence="8 10" id="KW-0472">Membrane</keyword>
<keyword evidence="9" id="KW-0066">ATP synthesis</keyword>
<reference evidence="11" key="2">
    <citation type="submission" date="2025-08" db="UniProtKB">
        <authorList>
            <consortium name="Ensembl"/>
        </authorList>
    </citation>
    <scope>IDENTIFICATION</scope>
</reference>
<evidence type="ECO:0000256" key="1">
    <source>
        <dbReference type="ARBA" id="ARBA00004325"/>
    </source>
</evidence>
<evidence type="ECO:0000313" key="11">
    <source>
        <dbReference type="Ensembl" id="ENSLACP00000021033.1"/>
    </source>
</evidence>
<evidence type="ECO:0000256" key="5">
    <source>
        <dbReference type="ARBA" id="ARBA00022781"/>
    </source>
</evidence>
<evidence type="ECO:0000256" key="8">
    <source>
        <dbReference type="ARBA" id="ARBA00023136"/>
    </source>
</evidence>
<evidence type="ECO:0000256" key="4">
    <source>
        <dbReference type="ARBA" id="ARBA00022547"/>
    </source>
</evidence>
<dbReference type="Ensembl" id="ENSLACT00000021173.1">
    <property type="protein sequence ID" value="ENSLACP00000021033.1"/>
    <property type="gene ID" value="ENSLACG00000018480.1"/>
</dbReference>
<dbReference type="GO" id="GO:0031966">
    <property type="term" value="C:mitochondrial membrane"/>
    <property type="evidence" value="ECO:0007669"/>
    <property type="project" value="UniProtKB-SubCell"/>
</dbReference>
<dbReference type="OMA" id="MACILNN"/>
<dbReference type="STRING" id="7897.ENSLACP00000021033"/>
<evidence type="ECO:0000313" key="12">
    <source>
        <dbReference type="Proteomes" id="UP000008672"/>
    </source>
</evidence>
<dbReference type="PANTHER" id="PTHR13080:SF20">
    <property type="entry name" value="ATP SYNTHASE SUBUNIT F, MITOCHONDRIAL-RELATED"/>
    <property type="match status" value="1"/>
</dbReference>
<keyword evidence="6" id="KW-0406">Ion transport</keyword>
<evidence type="ECO:0000256" key="6">
    <source>
        <dbReference type="ARBA" id="ARBA00023065"/>
    </source>
</evidence>
<dbReference type="HOGENOM" id="CLU_169781_0_0_1"/>
<proteinExistence type="inferred from homology"/>
<evidence type="ECO:0000256" key="10">
    <source>
        <dbReference type="SAM" id="Phobius"/>
    </source>
</evidence>
<keyword evidence="4" id="KW-0138">CF(0)</keyword>